<protein>
    <submittedName>
        <fullName evidence="2">Secreted methionine synthase</fullName>
    </submittedName>
</protein>
<dbReference type="RefSeq" id="WP_013416624.1">
    <property type="nucleotide sequence ID" value="NC_014659.1"/>
</dbReference>
<reference evidence="2" key="1">
    <citation type="journal article" date="2010" name="PLoS Genet.">
        <title>The genome of a pathogenic rhodococcus: cooptive virulence underpinned by key gene acquisitions.</title>
        <authorList>
            <person name="Letek M."/>
            <person name="Gonzalez P."/>
            <person name="Macarthur I."/>
            <person name="Rodriguez H."/>
            <person name="Freeman T.C."/>
            <person name="Valero-Rello A."/>
            <person name="Blanco M."/>
            <person name="Buckley T."/>
            <person name="Cherevach I."/>
            <person name="Fahey R."/>
            <person name="Hapeshi A."/>
            <person name="Holdstock J."/>
            <person name="Leadon D."/>
            <person name="Navas J."/>
            <person name="Ocampo A."/>
            <person name="Quail M.A."/>
            <person name="Sanders M."/>
            <person name="Scortti M.M."/>
            <person name="Prescott J.F."/>
            <person name="Fogarty U."/>
            <person name="Meijer W.G."/>
            <person name="Parkhill J."/>
            <person name="Bentley S.D."/>
            <person name="Vazquez-Boland J.A."/>
        </authorList>
    </citation>
    <scope>NUCLEOTIDE SEQUENCE [LARGE SCALE GENOMIC DNA]</scope>
    <source>
        <strain evidence="2 3">103S</strain>
    </source>
</reference>
<dbReference type="EMBL" id="FN563149">
    <property type="protein sequence ID" value="CBH49168.1"/>
    <property type="molecule type" value="Genomic_DNA"/>
</dbReference>
<dbReference type="AlphaFoldDB" id="A0A3S5Y9F6"/>
<name>A0A3S5Y9F6_RHOH1</name>
<dbReference type="Gene3D" id="3.20.20.210">
    <property type="match status" value="1"/>
</dbReference>
<dbReference type="GO" id="GO:0009086">
    <property type="term" value="P:methionine biosynthetic process"/>
    <property type="evidence" value="ECO:0007669"/>
    <property type="project" value="InterPro"/>
</dbReference>
<dbReference type="Pfam" id="PF01717">
    <property type="entry name" value="Meth_synt_2"/>
    <property type="match status" value="1"/>
</dbReference>
<dbReference type="Proteomes" id="UP001154400">
    <property type="component" value="Chromosome"/>
</dbReference>
<dbReference type="GO" id="GO:0003871">
    <property type="term" value="F:5-methyltetrahydropteroyltriglutamate-homocysteine S-methyltransferase activity"/>
    <property type="evidence" value="ECO:0007669"/>
    <property type="project" value="InterPro"/>
</dbReference>
<accession>A0A3S5Y9F6</accession>
<proteinExistence type="predicted"/>
<feature type="domain" description="Cobalamin-independent methionine synthase MetE C-terminal/archaeal" evidence="1">
    <location>
        <begin position="12"/>
        <end position="330"/>
    </location>
</feature>
<organism evidence="2">
    <name type="scientific">Rhodococcus hoagii (strain 103S)</name>
    <name type="common">Rhodococcus equi</name>
    <dbReference type="NCBI Taxonomy" id="685727"/>
    <lineage>
        <taxon>Bacteria</taxon>
        <taxon>Bacillati</taxon>
        <taxon>Actinomycetota</taxon>
        <taxon>Actinomycetes</taxon>
        <taxon>Mycobacteriales</taxon>
        <taxon>Nocardiaceae</taxon>
        <taxon>Prescottella</taxon>
    </lineage>
</organism>
<dbReference type="InterPro" id="IPR002629">
    <property type="entry name" value="Met_Synth_C/arc"/>
</dbReference>
<evidence type="ECO:0000259" key="1">
    <source>
        <dbReference type="Pfam" id="PF01717"/>
    </source>
</evidence>
<dbReference type="SUPFAM" id="SSF51726">
    <property type="entry name" value="UROD/MetE-like"/>
    <property type="match status" value="1"/>
</dbReference>
<evidence type="ECO:0000313" key="3">
    <source>
        <dbReference type="Proteomes" id="UP000006892"/>
    </source>
</evidence>
<sequence>MTASRVPVGVATGVGSWPGTDPRASAEIVVGELAALPHLVELPARGIGADMIGRAGALLIDIPIDTSTTGYRLAQRVGAATRTARDLLARDLDALEEAWELAGRRGTDQPVKVQAVGPLTLASQLELHGGHRVLTDPGALRDVAESLAEGVANHVADTARRLGSPVVVQLDEPGLPAVLAGSLSGVSILQTPRALPEPEALHVLQQAIGRIDGPVLVHCCASDVPWGLLRRSGAAMVGFDVDTLGTSDLDGIGELLDGGVDLALGLVPTGEPERTPGWRELAEPATRLFDRLGFPRELLSSRVAVTPACGLAGASLDRARAALRSANELTRAFADGADPDRTR</sequence>
<dbReference type="GO" id="GO:0008270">
    <property type="term" value="F:zinc ion binding"/>
    <property type="evidence" value="ECO:0007669"/>
    <property type="project" value="InterPro"/>
</dbReference>
<gene>
    <name evidence="2" type="ordered locus">REQ_31670</name>
</gene>
<evidence type="ECO:0000313" key="2">
    <source>
        <dbReference type="EMBL" id="CBH49168.1"/>
    </source>
</evidence>
<dbReference type="InterPro" id="IPR038071">
    <property type="entry name" value="UROD/MetE-like_sf"/>
</dbReference>
<dbReference type="KEGG" id="req:REQ_31670"/>
<dbReference type="CDD" id="cd03310">
    <property type="entry name" value="CIMS_like"/>
    <property type="match status" value="1"/>
</dbReference>